<evidence type="ECO:0000256" key="3">
    <source>
        <dbReference type="ARBA" id="ARBA00022475"/>
    </source>
</evidence>
<dbReference type="InterPro" id="IPR000515">
    <property type="entry name" value="MetI-like"/>
</dbReference>
<feature type="transmembrane region" description="Helical" evidence="7">
    <location>
        <begin position="95"/>
        <end position="116"/>
    </location>
</feature>
<evidence type="ECO:0000256" key="1">
    <source>
        <dbReference type="ARBA" id="ARBA00004651"/>
    </source>
</evidence>
<evidence type="ECO:0000313" key="9">
    <source>
        <dbReference type="EMBL" id="EKN65195.1"/>
    </source>
</evidence>
<feature type="transmembrane region" description="Helical" evidence="7">
    <location>
        <begin position="287"/>
        <end position="310"/>
    </location>
</feature>
<name>K6C224_9BACI</name>
<evidence type="ECO:0000256" key="6">
    <source>
        <dbReference type="ARBA" id="ARBA00023136"/>
    </source>
</evidence>
<keyword evidence="6 7" id="KW-0472">Membrane</keyword>
<evidence type="ECO:0000256" key="7">
    <source>
        <dbReference type="RuleBase" id="RU363032"/>
    </source>
</evidence>
<dbReference type="InterPro" id="IPR050809">
    <property type="entry name" value="UgpAE/MalFG_permease"/>
</dbReference>
<proteinExistence type="inferred from homology"/>
<dbReference type="Pfam" id="PF00528">
    <property type="entry name" value="BPD_transp_1"/>
    <property type="match status" value="1"/>
</dbReference>
<feature type="transmembrane region" description="Helical" evidence="7">
    <location>
        <begin position="232"/>
        <end position="253"/>
    </location>
</feature>
<comment type="similarity">
    <text evidence="7">Belongs to the binding-protein-dependent transport system permease family.</text>
</comment>
<dbReference type="eggNOG" id="COG4209">
    <property type="taxonomic scope" value="Bacteria"/>
</dbReference>
<feature type="transmembrane region" description="Helical" evidence="7">
    <location>
        <begin position="32"/>
        <end position="58"/>
    </location>
</feature>
<keyword evidence="4 7" id="KW-0812">Transmembrane</keyword>
<dbReference type="RefSeq" id="WP_007087224.1">
    <property type="nucleotide sequence ID" value="NZ_AJLS01000137.1"/>
</dbReference>
<accession>K6C224</accession>
<keyword evidence="2 7" id="KW-0813">Transport</keyword>
<organism evidence="9 10">
    <name type="scientific">Neobacillus bataviensis LMG 21833</name>
    <dbReference type="NCBI Taxonomy" id="1117379"/>
    <lineage>
        <taxon>Bacteria</taxon>
        <taxon>Bacillati</taxon>
        <taxon>Bacillota</taxon>
        <taxon>Bacilli</taxon>
        <taxon>Bacillales</taxon>
        <taxon>Bacillaceae</taxon>
        <taxon>Neobacillus</taxon>
    </lineage>
</organism>
<comment type="caution">
    <text evidence="9">The sequence shown here is derived from an EMBL/GenBank/DDBJ whole genome shotgun (WGS) entry which is preliminary data.</text>
</comment>
<feature type="transmembrane region" description="Helical" evidence="7">
    <location>
        <begin position="137"/>
        <end position="162"/>
    </location>
</feature>
<dbReference type="Gene3D" id="1.10.3720.10">
    <property type="entry name" value="MetI-like"/>
    <property type="match status" value="1"/>
</dbReference>
<dbReference type="PROSITE" id="PS50928">
    <property type="entry name" value="ABC_TM1"/>
    <property type="match status" value="1"/>
</dbReference>
<feature type="domain" description="ABC transmembrane type-1" evidence="8">
    <location>
        <begin position="91"/>
        <end position="306"/>
    </location>
</feature>
<evidence type="ECO:0000259" key="8">
    <source>
        <dbReference type="PROSITE" id="PS50928"/>
    </source>
</evidence>
<keyword evidence="10" id="KW-1185">Reference proteome</keyword>
<feature type="transmembrane region" description="Helical" evidence="7">
    <location>
        <begin position="192"/>
        <end position="211"/>
    </location>
</feature>
<comment type="subcellular location">
    <subcellularLocation>
        <location evidence="1 7">Cell membrane</location>
        <topology evidence="1 7">Multi-pass membrane protein</topology>
    </subcellularLocation>
</comment>
<evidence type="ECO:0000256" key="5">
    <source>
        <dbReference type="ARBA" id="ARBA00022989"/>
    </source>
</evidence>
<dbReference type="CDD" id="cd06261">
    <property type="entry name" value="TM_PBP2"/>
    <property type="match status" value="1"/>
</dbReference>
<evidence type="ECO:0000256" key="4">
    <source>
        <dbReference type="ARBA" id="ARBA00022692"/>
    </source>
</evidence>
<dbReference type="GO" id="GO:0005886">
    <property type="term" value="C:plasma membrane"/>
    <property type="evidence" value="ECO:0007669"/>
    <property type="project" value="UniProtKB-SubCell"/>
</dbReference>
<dbReference type="SUPFAM" id="SSF161098">
    <property type="entry name" value="MetI-like"/>
    <property type="match status" value="1"/>
</dbReference>
<sequence>MQTVIQKQNVETAKTEKKTNTKWLQMKKMKTLYFMLLIPMIMLFIFSYIPMYGIIIAFKDFSPGLGIWDSPWNNFEHFKRLFSDFLFVRALKNTVIISLLKVVIVFPAPIIFAILLNEIKSEKFKKVTQSISYLPHFMSWVILSAMVIEVFSPQRGIINFIITLFGGEPLNFMADKTSFIPILVLTDMWKEIGWGAIIYLASIASIDPGLYEAAEMDGAGRFHKMIHVTLPSIMPMVIIMFILRLGSILNAGFDQILNLYNPLVYEVADIIDTYVYRSGLEQFQFDYATAVGLFKNVVGIVLILSANAIIRRKSEHGIW</sequence>
<evidence type="ECO:0000313" key="10">
    <source>
        <dbReference type="Proteomes" id="UP000006316"/>
    </source>
</evidence>
<evidence type="ECO:0000256" key="2">
    <source>
        <dbReference type="ARBA" id="ARBA00022448"/>
    </source>
</evidence>
<reference evidence="9 10" key="1">
    <citation type="journal article" date="2012" name="Front. Microbiol.">
        <title>Redundancy and modularity in membrane-associated dissimilatory nitrate reduction in Bacillus.</title>
        <authorList>
            <person name="Heylen K."/>
            <person name="Keltjens J."/>
        </authorList>
    </citation>
    <scope>NUCLEOTIDE SEQUENCE [LARGE SCALE GENOMIC DNA]</scope>
    <source>
        <strain evidence="10">LMG 21833T</strain>
    </source>
</reference>
<protein>
    <submittedName>
        <fullName evidence="9">CUT1 family carbohydrate ABC transporter membrane protein 1</fullName>
    </submittedName>
</protein>
<keyword evidence="3" id="KW-1003">Cell membrane</keyword>
<dbReference type="GO" id="GO:0055085">
    <property type="term" value="P:transmembrane transport"/>
    <property type="evidence" value="ECO:0007669"/>
    <property type="project" value="InterPro"/>
</dbReference>
<dbReference type="PANTHER" id="PTHR43227:SF11">
    <property type="entry name" value="BLL4140 PROTEIN"/>
    <property type="match status" value="1"/>
</dbReference>
<dbReference type="PATRIC" id="fig|1117379.3.peg.4388"/>
<gene>
    <name evidence="9" type="ORF">BABA_21161</name>
</gene>
<dbReference type="PANTHER" id="PTHR43227">
    <property type="entry name" value="BLL4140 PROTEIN"/>
    <property type="match status" value="1"/>
</dbReference>
<dbReference type="Proteomes" id="UP000006316">
    <property type="component" value="Unassembled WGS sequence"/>
</dbReference>
<dbReference type="STRING" id="1117379.BABA_21161"/>
<dbReference type="EMBL" id="AJLS01000137">
    <property type="protein sequence ID" value="EKN65195.1"/>
    <property type="molecule type" value="Genomic_DNA"/>
</dbReference>
<keyword evidence="5 7" id="KW-1133">Transmembrane helix</keyword>
<dbReference type="AlphaFoldDB" id="K6C224"/>
<dbReference type="InterPro" id="IPR035906">
    <property type="entry name" value="MetI-like_sf"/>
</dbReference>